<dbReference type="Pfam" id="PF00528">
    <property type="entry name" value="BPD_transp_1"/>
    <property type="match status" value="1"/>
</dbReference>
<dbReference type="PANTHER" id="PTHR43163">
    <property type="entry name" value="DIPEPTIDE TRANSPORT SYSTEM PERMEASE PROTEIN DPPB-RELATED"/>
    <property type="match status" value="1"/>
</dbReference>
<keyword evidence="3" id="KW-1003">Cell membrane</keyword>
<evidence type="ECO:0000259" key="8">
    <source>
        <dbReference type="PROSITE" id="PS50928"/>
    </source>
</evidence>
<dbReference type="Gene3D" id="1.10.3720.10">
    <property type="entry name" value="MetI-like"/>
    <property type="match status" value="1"/>
</dbReference>
<dbReference type="EMBL" id="BAABEO010000006">
    <property type="protein sequence ID" value="GAA3668962.1"/>
    <property type="molecule type" value="Genomic_DNA"/>
</dbReference>
<comment type="similarity">
    <text evidence="7">Belongs to the binding-protein-dependent transport system permease family.</text>
</comment>
<dbReference type="Pfam" id="PF19300">
    <property type="entry name" value="BPD_transp_1_N"/>
    <property type="match status" value="1"/>
</dbReference>
<accession>A0ABP7BUV2</accession>
<evidence type="ECO:0000256" key="1">
    <source>
        <dbReference type="ARBA" id="ARBA00004651"/>
    </source>
</evidence>
<dbReference type="CDD" id="cd06261">
    <property type="entry name" value="TM_PBP2"/>
    <property type="match status" value="1"/>
</dbReference>
<evidence type="ECO:0000256" key="4">
    <source>
        <dbReference type="ARBA" id="ARBA00022692"/>
    </source>
</evidence>
<keyword evidence="5 7" id="KW-1133">Transmembrane helix</keyword>
<evidence type="ECO:0000313" key="10">
    <source>
        <dbReference type="Proteomes" id="UP001500752"/>
    </source>
</evidence>
<dbReference type="RefSeq" id="WP_345148113.1">
    <property type="nucleotide sequence ID" value="NZ_BAABEO010000006.1"/>
</dbReference>
<dbReference type="PROSITE" id="PS50928">
    <property type="entry name" value="ABC_TM1"/>
    <property type="match status" value="1"/>
</dbReference>
<feature type="transmembrane region" description="Helical" evidence="7">
    <location>
        <begin position="9"/>
        <end position="30"/>
    </location>
</feature>
<feature type="transmembrane region" description="Helical" evidence="7">
    <location>
        <begin position="134"/>
        <end position="161"/>
    </location>
</feature>
<evidence type="ECO:0000256" key="2">
    <source>
        <dbReference type="ARBA" id="ARBA00022448"/>
    </source>
</evidence>
<evidence type="ECO:0000256" key="6">
    <source>
        <dbReference type="ARBA" id="ARBA00023136"/>
    </source>
</evidence>
<proteinExistence type="inferred from homology"/>
<dbReference type="InterPro" id="IPR045621">
    <property type="entry name" value="BPD_transp_1_N"/>
</dbReference>
<gene>
    <name evidence="9" type="ORF">GCM10023081_04290</name>
</gene>
<dbReference type="PANTHER" id="PTHR43163:SF6">
    <property type="entry name" value="DIPEPTIDE TRANSPORT SYSTEM PERMEASE PROTEIN DPPB-RELATED"/>
    <property type="match status" value="1"/>
</dbReference>
<name>A0ABP7BUV2_9MICC</name>
<evidence type="ECO:0000313" key="9">
    <source>
        <dbReference type="EMBL" id="GAA3668962.1"/>
    </source>
</evidence>
<evidence type="ECO:0000256" key="3">
    <source>
        <dbReference type="ARBA" id="ARBA00022475"/>
    </source>
</evidence>
<dbReference type="InterPro" id="IPR035906">
    <property type="entry name" value="MetI-like_sf"/>
</dbReference>
<feature type="transmembrane region" description="Helical" evidence="7">
    <location>
        <begin position="173"/>
        <end position="196"/>
    </location>
</feature>
<comment type="caution">
    <text evidence="9">The sequence shown here is derived from an EMBL/GenBank/DDBJ whole genome shotgun (WGS) entry which is preliminary data.</text>
</comment>
<feature type="transmembrane region" description="Helical" evidence="7">
    <location>
        <begin position="236"/>
        <end position="260"/>
    </location>
</feature>
<comment type="subcellular location">
    <subcellularLocation>
        <location evidence="1 7">Cell membrane</location>
        <topology evidence="1 7">Multi-pass membrane protein</topology>
    </subcellularLocation>
</comment>
<keyword evidence="6 7" id="KW-0472">Membrane</keyword>
<dbReference type="SUPFAM" id="SSF161098">
    <property type="entry name" value="MetI-like"/>
    <property type="match status" value="1"/>
</dbReference>
<sequence length="313" mass="32851">MFGFVLRRFAISVPMIVIVSMVMFLLSSIVPGDQAATILGEDATPEAVAKLREQLGLNLPLYQQYANWALGALRGDLGNSIYSGQSVVEILGDRLPVTVSLMVLSTLVIAVVGAGLGLLSAVKGGWLGRFLDALSLVGLAVPSFAVAVLFVSVFAVGLRIFPATGYAPLERGFGPWLMALALPVAAMSLSGTTLVAKQMRDSALDILARDSIRVLRANGISEASILYRHVLKNASIPATTIVGIGAIGALTGAVFVENVFVLPGMGSLATASTLNHDLPVLLGLSVYFTLVVLCINLVVDLVYGFLNPKVRVS</sequence>
<feature type="transmembrane region" description="Helical" evidence="7">
    <location>
        <begin position="280"/>
        <end position="306"/>
    </location>
</feature>
<keyword evidence="10" id="KW-1185">Reference proteome</keyword>
<dbReference type="InterPro" id="IPR000515">
    <property type="entry name" value="MetI-like"/>
</dbReference>
<reference evidence="10" key="1">
    <citation type="journal article" date="2019" name="Int. J. Syst. Evol. Microbiol.">
        <title>The Global Catalogue of Microorganisms (GCM) 10K type strain sequencing project: providing services to taxonomists for standard genome sequencing and annotation.</title>
        <authorList>
            <consortium name="The Broad Institute Genomics Platform"/>
            <consortium name="The Broad Institute Genome Sequencing Center for Infectious Disease"/>
            <person name="Wu L."/>
            <person name="Ma J."/>
        </authorList>
    </citation>
    <scope>NUCLEOTIDE SEQUENCE [LARGE SCALE GENOMIC DNA]</scope>
    <source>
        <strain evidence="10">JCM 30742</strain>
    </source>
</reference>
<keyword evidence="2 7" id="KW-0813">Transport</keyword>
<evidence type="ECO:0000256" key="5">
    <source>
        <dbReference type="ARBA" id="ARBA00022989"/>
    </source>
</evidence>
<protein>
    <submittedName>
        <fullName evidence="9">ABC transporter permease</fullName>
    </submittedName>
</protein>
<evidence type="ECO:0000256" key="7">
    <source>
        <dbReference type="RuleBase" id="RU363032"/>
    </source>
</evidence>
<dbReference type="Proteomes" id="UP001500752">
    <property type="component" value="Unassembled WGS sequence"/>
</dbReference>
<feature type="domain" description="ABC transmembrane type-1" evidence="8">
    <location>
        <begin position="95"/>
        <end position="299"/>
    </location>
</feature>
<keyword evidence="4 7" id="KW-0812">Transmembrane</keyword>
<organism evidence="9 10">
    <name type="scientific">Arthrobacter ginkgonis</name>
    <dbReference type="NCBI Taxonomy" id="1630594"/>
    <lineage>
        <taxon>Bacteria</taxon>
        <taxon>Bacillati</taxon>
        <taxon>Actinomycetota</taxon>
        <taxon>Actinomycetes</taxon>
        <taxon>Micrococcales</taxon>
        <taxon>Micrococcaceae</taxon>
        <taxon>Arthrobacter</taxon>
    </lineage>
</organism>
<feature type="transmembrane region" description="Helical" evidence="7">
    <location>
        <begin position="101"/>
        <end position="122"/>
    </location>
</feature>